<protein>
    <submittedName>
        <fullName evidence="2">Uncharacterized protein</fullName>
    </submittedName>
</protein>
<feature type="compositionally biased region" description="Basic and acidic residues" evidence="1">
    <location>
        <begin position="1"/>
        <end position="10"/>
    </location>
</feature>
<comment type="caution">
    <text evidence="2">The sequence shown here is derived from an EMBL/GenBank/DDBJ whole genome shotgun (WGS) entry which is preliminary data.</text>
</comment>
<keyword evidence="3" id="KW-1185">Reference proteome</keyword>
<reference evidence="2 3" key="1">
    <citation type="submission" date="2024-09" db="EMBL/GenBank/DDBJ databases">
        <title>Genome sequencing and assembly of Phytophthora oleae, isolate VK10A, causative agent of rot of olive drupes.</title>
        <authorList>
            <person name="Conti Taguali S."/>
            <person name="Riolo M."/>
            <person name="La Spada F."/>
            <person name="Cacciola S.O."/>
            <person name="Dionisio G."/>
        </authorList>
    </citation>
    <scope>NUCLEOTIDE SEQUENCE [LARGE SCALE GENOMIC DNA]</scope>
    <source>
        <strain evidence="2 3">VK10A</strain>
    </source>
</reference>
<dbReference type="AlphaFoldDB" id="A0ABD3ESB0"/>
<name>A0ABD3ESB0_9STRA</name>
<organism evidence="2 3">
    <name type="scientific">Phytophthora oleae</name>
    <dbReference type="NCBI Taxonomy" id="2107226"/>
    <lineage>
        <taxon>Eukaryota</taxon>
        <taxon>Sar</taxon>
        <taxon>Stramenopiles</taxon>
        <taxon>Oomycota</taxon>
        <taxon>Peronosporomycetes</taxon>
        <taxon>Peronosporales</taxon>
        <taxon>Peronosporaceae</taxon>
        <taxon>Phytophthora</taxon>
    </lineage>
</organism>
<accession>A0ABD3ESB0</accession>
<gene>
    <name evidence="2" type="ORF">V7S43_017867</name>
</gene>
<evidence type="ECO:0000313" key="3">
    <source>
        <dbReference type="Proteomes" id="UP001632037"/>
    </source>
</evidence>
<sequence length="207" mass="24299">MTDHRREHEWTQIPMPKNKYASNGEKLHTDPYSQSEVLLDFSCEQHIEFDTLLPLYITPLGRLFEEPRFNSSRDVVLFVLNMPVKEMHDLHDDIYSGKEESVHNFLWILQWLETSMEISETTRPMLRSDIHYLNATLVDMGKEMDSHVEEFIAMRADLSVDADTIEKHRLAGFKADIKYHRMSRLSIAADIIDMLADYLENKLPRCV</sequence>
<evidence type="ECO:0000256" key="1">
    <source>
        <dbReference type="SAM" id="MobiDB-lite"/>
    </source>
</evidence>
<dbReference type="Proteomes" id="UP001632037">
    <property type="component" value="Unassembled WGS sequence"/>
</dbReference>
<proteinExistence type="predicted"/>
<dbReference type="EMBL" id="JBIMZQ010000067">
    <property type="protein sequence ID" value="KAL3657207.1"/>
    <property type="molecule type" value="Genomic_DNA"/>
</dbReference>
<feature type="region of interest" description="Disordered" evidence="1">
    <location>
        <begin position="1"/>
        <end position="26"/>
    </location>
</feature>
<evidence type="ECO:0000313" key="2">
    <source>
        <dbReference type="EMBL" id="KAL3657207.1"/>
    </source>
</evidence>